<dbReference type="HOGENOM" id="CLU_055587_0_0_11"/>
<sequence length="377" mass="41818">MKFHELAACLAPALPGGLARAERMRELIFVFTTVTEDEWGTNRDPSTLASDSVLESMASRPSGFTKKLANAICSRLDIDAFVERLHGLDLASQELIAQNIAAHGEHVDLENFAYDVAELLVGILHEKAGLPDKTAAVLRRTQTHAALTKNRDLLLTRSRGCATCDTPLRTRSHDSSQASYDIVFLDDATEPFGPDDFAVLCKPCAERFNLAHIEADLAQLRAHNRALTAAENVDEGLAPLGLDRKISQLLAVINQLPFEEVVRDTNYSVVKLKEKIDDMALLRLCFDAMATYEPVVRNSAMALEAQGDFKFSKMRRQIQSAWDVLDDSGMSQYDIWQRLTAWIHEHTEVDRYASGVVVAFMIQIGDLFTPRTVAVSA</sequence>
<organism evidence="2 3">
    <name type="scientific">Corynebacterium pseudotuberculosis (strain C231)</name>
    <dbReference type="NCBI Taxonomy" id="681645"/>
    <lineage>
        <taxon>Bacteria</taxon>
        <taxon>Bacillati</taxon>
        <taxon>Actinomycetota</taxon>
        <taxon>Actinomycetes</taxon>
        <taxon>Mycobacteriales</taxon>
        <taxon>Corynebacteriaceae</taxon>
        <taxon>Corynebacterium</taxon>
    </lineage>
</organism>
<dbReference type="eggNOG" id="ENOG5032RKE">
    <property type="taxonomic scope" value="Bacteria"/>
</dbReference>
<evidence type="ECO:0000313" key="2">
    <source>
        <dbReference type="EMBL" id="ADL10921.1"/>
    </source>
</evidence>
<reference evidence="2 3" key="2">
    <citation type="journal article" date="2011" name="PLoS ONE">
        <title>Evidence for reductive genome evolution and lateral acquisition of virulence functions in two Corynebacterium pseudotuberculosis strains.</title>
        <authorList>
            <person name="Ruiz J.C."/>
            <person name="D'Afonseca V."/>
            <person name="Silva A."/>
            <person name="Ali A."/>
            <person name="Pinto A.C."/>
            <person name="Santos A.R."/>
            <person name="Rocha A.A."/>
            <person name="Lopes D.O."/>
            <person name="Dorella F.A."/>
            <person name="Pacheco L.G."/>
            <person name="Costa M.P."/>
            <person name="Turk M.Z."/>
            <person name="Seyffert N."/>
            <person name="Moraes P.M."/>
            <person name="Soares S.C."/>
            <person name="Almeida S.S."/>
            <person name="Castro T.L."/>
            <person name="Abreu V.A."/>
            <person name="Trost E."/>
            <person name="Baumbach J."/>
            <person name="Tauch A."/>
            <person name="Schneider M.P."/>
            <person name="McCulloch J."/>
            <person name="Cerdeira L.T."/>
            <person name="Ramos R.T."/>
            <person name="Zerlotini A."/>
            <person name="Dominitini A."/>
            <person name="Resende D.M."/>
            <person name="Coser E.M."/>
            <person name="Oliveira L.M."/>
            <person name="Pedrosa A.L."/>
            <person name="Vieira C.U."/>
            <person name="Guimaraes C.T."/>
            <person name="Bartholomeu D.C."/>
            <person name="Oliveira D.M."/>
            <person name="Santos F.R."/>
            <person name="Rabelo E.M."/>
            <person name="Lobo F.P."/>
            <person name="Franco G.R."/>
            <person name="Costa A.F."/>
            <person name="Castro I.M."/>
            <person name="Dias S.R."/>
            <person name="Ferro J.A."/>
            <person name="Ortega J.M."/>
            <person name="Paiva L.V."/>
            <person name="Goulart L.R."/>
            <person name="Almeida J.F."/>
            <person name="Ferro M.I."/>
            <person name="Carneiro N.P."/>
            <person name="Falcao P.R."/>
            <person name="Grynberg P."/>
            <person name="Teixeira S.M."/>
            <person name="Brommonschenkel S."/>
            <person name="Oliveira S.C."/>
            <person name="Meyer R."/>
            <person name="Moore R.J."/>
            <person name="Miyoshi A."/>
            <person name="Oliveira G.C."/>
            <person name="Azevedo V."/>
        </authorList>
    </citation>
    <scope>NUCLEOTIDE SEQUENCE [LARGE SCALE GENOMIC DNA]</scope>
    <source>
        <strain evidence="2 3">C231</strain>
    </source>
</reference>
<dbReference type="RefSeq" id="WP_014522443.1">
    <property type="nucleotide sequence ID" value="NC_017301.2"/>
</dbReference>
<reference evidence="2 3" key="1">
    <citation type="journal article" date="2011" name="J. Bacteriol.">
        <title>Complete genome sequence of Corynebacterium pseudotuberculosis I19, a strain isolated from a cow in Israel with bovine mastitis.</title>
        <authorList>
            <consortium name="Consortium: Rede Paraense de Genomica e Proteomica (RPGP)"/>
            <person name="Silva A."/>
            <person name="Schneider M.P."/>
            <person name="Cerdeira L."/>
            <person name="Barbosa M.S."/>
            <person name="Ramos R.T."/>
            <person name="Carneiro A.R."/>
            <person name="Santos R."/>
            <person name="Lima M."/>
            <person name="D'Afonseca V."/>
            <person name="Almeida S.S."/>
            <person name="Santos A.R."/>
            <person name="Soares S.C."/>
            <person name="Pinto A.C."/>
            <person name="Ali A."/>
            <person name="Dorella F.A."/>
            <person name="Rocha F."/>
            <person name="de Abreu V.A."/>
            <person name="Trost E."/>
            <person name="Tauch A."/>
            <person name="Shpigel N."/>
            <person name="Miyoshi A."/>
            <person name="Azevedo V."/>
        </authorList>
    </citation>
    <scope>NUCLEOTIDE SEQUENCE [LARGE SCALE GENOMIC DNA]</scope>
    <source>
        <strain evidence="2 3">C231</strain>
    </source>
</reference>
<dbReference type="EMBL" id="CP001829">
    <property type="protein sequence ID" value="ADL10921.1"/>
    <property type="molecule type" value="Genomic_DNA"/>
</dbReference>
<dbReference type="GeneID" id="93974204"/>
<evidence type="ECO:0000313" key="3">
    <source>
        <dbReference type="Proteomes" id="UP000000276"/>
    </source>
</evidence>
<name>D9QBJ5_CORP2</name>
<dbReference type="KEGG" id="cpq:CPC231_07330"/>
<gene>
    <name evidence="2" type="ORF">CPC231_07330</name>
</gene>
<evidence type="ECO:0000259" key="1">
    <source>
        <dbReference type="Pfam" id="PF20277"/>
    </source>
</evidence>
<proteinExistence type="predicted"/>
<dbReference type="AlphaFoldDB" id="D9QBJ5"/>
<protein>
    <recommendedName>
        <fullName evidence="1">ABC-three component systems C-terminal domain-containing protein</fullName>
    </recommendedName>
</protein>
<dbReference type="Proteomes" id="UP000000276">
    <property type="component" value="Chromosome"/>
</dbReference>
<dbReference type="OrthoDB" id="3266795at2"/>
<accession>D9QBJ5</accession>
<dbReference type="InterPro" id="IPR046921">
    <property type="entry name" value="ABC-3C_CTD11"/>
</dbReference>
<keyword evidence="3" id="KW-1185">Reference proteome</keyword>
<feature type="domain" description="ABC-three component systems C-terminal" evidence="1">
    <location>
        <begin position="240"/>
        <end position="364"/>
    </location>
</feature>
<dbReference type="Pfam" id="PF20277">
    <property type="entry name" value="CTD11"/>
    <property type="match status" value="1"/>
</dbReference>
<dbReference type="PATRIC" id="fig|681645.3.peg.1522"/>